<dbReference type="Proteomes" id="UP000735302">
    <property type="component" value="Unassembled WGS sequence"/>
</dbReference>
<evidence type="ECO:0000313" key="2">
    <source>
        <dbReference type="Proteomes" id="UP000735302"/>
    </source>
</evidence>
<name>A0AAV4D173_9GAST</name>
<proteinExistence type="predicted"/>
<accession>A0AAV4D173</accession>
<sequence>MDSVRPHEPEKRVGGVQRAWKLKLSTNNQPSCSKCKRYGNIARNCAYSSPQVKKTSAGVVAILLRVDVTKDSAESTGPALEVTDNTQSEMKDDMLQLASGRLPVVMNCTAQADPKRRL</sequence>
<protein>
    <submittedName>
        <fullName evidence="1">Uncharacterized protein</fullName>
    </submittedName>
</protein>
<organism evidence="1 2">
    <name type="scientific">Plakobranchus ocellatus</name>
    <dbReference type="NCBI Taxonomy" id="259542"/>
    <lineage>
        <taxon>Eukaryota</taxon>
        <taxon>Metazoa</taxon>
        <taxon>Spiralia</taxon>
        <taxon>Lophotrochozoa</taxon>
        <taxon>Mollusca</taxon>
        <taxon>Gastropoda</taxon>
        <taxon>Heterobranchia</taxon>
        <taxon>Euthyneura</taxon>
        <taxon>Panpulmonata</taxon>
        <taxon>Sacoglossa</taxon>
        <taxon>Placobranchoidea</taxon>
        <taxon>Plakobranchidae</taxon>
        <taxon>Plakobranchus</taxon>
    </lineage>
</organism>
<dbReference type="EMBL" id="BLXT01007308">
    <property type="protein sequence ID" value="GFO37922.1"/>
    <property type="molecule type" value="Genomic_DNA"/>
</dbReference>
<evidence type="ECO:0000313" key="1">
    <source>
        <dbReference type="EMBL" id="GFO37922.1"/>
    </source>
</evidence>
<dbReference type="AlphaFoldDB" id="A0AAV4D173"/>
<keyword evidence="2" id="KW-1185">Reference proteome</keyword>
<comment type="caution">
    <text evidence="1">The sequence shown here is derived from an EMBL/GenBank/DDBJ whole genome shotgun (WGS) entry which is preliminary data.</text>
</comment>
<reference evidence="1 2" key="1">
    <citation type="journal article" date="2021" name="Elife">
        <title>Chloroplast acquisition without the gene transfer in kleptoplastic sea slugs, Plakobranchus ocellatus.</title>
        <authorList>
            <person name="Maeda T."/>
            <person name="Takahashi S."/>
            <person name="Yoshida T."/>
            <person name="Shimamura S."/>
            <person name="Takaki Y."/>
            <person name="Nagai Y."/>
            <person name="Toyoda A."/>
            <person name="Suzuki Y."/>
            <person name="Arimoto A."/>
            <person name="Ishii H."/>
            <person name="Satoh N."/>
            <person name="Nishiyama T."/>
            <person name="Hasebe M."/>
            <person name="Maruyama T."/>
            <person name="Minagawa J."/>
            <person name="Obokata J."/>
            <person name="Shigenobu S."/>
        </authorList>
    </citation>
    <scope>NUCLEOTIDE SEQUENCE [LARGE SCALE GENOMIC DNA]</scope>
</reference>
<gene>
    <name evidence="1" type="ORF">PoB_006442700</name>
</gene>